<dbReference type="Gene3D" id="1.20.120.1760">
    <property type="match status" value="1"/>
</dbReference>
<comment type="caution">
    <text evidence="5">The sequence shown here is derived from an EMBL/GenBank/DDBJ whole genome shotgun (WGS) entry which is preliminary data.</text>
</comment>
<keyword evidence="1 2" id="KW-0808">Transferase</keyword>
<dbReference type="Pfam" id="PF01066">
    <property type="entry name" value="CDP-OH_P_transf"/>
    <property type="match status" value="1"/>
</dbReference>
<dbReference type="InterPro" id="IPR048254">
    <property type="entry name" value="CDP_ALCOHOL_P_TRANSF_CS"/>
</dbReference>
<evidence type="ECO:0000313" key="5">
    <source>
        <dbReference type="EMBL" id="MDP9846497.1"/>
    </source>
</evidence>
<sequence>MHDRHTPASSDTSRTSAVVFATTVAAGLRCADGTLLDRLKGQLARLPVRDIHVITRSGDDHVPDGTRMIGSEGSRGLADDLRRIAKAAIASTGPMALIAGDLVAHTEALAALLGHPARDTGALVATGGEDAGPLRPPVRIEGGRVVAAGTSFHDVDEPNGTFRGVLQVGVADLGHLAETAGALADLAEAGGFGPMDGAEADDLLLVGLIRSGVPVRAAGLGRLHCERTAGQAGADSAVLRLGEVDETDARLDAAVKGNDGFFTTYCVSSWSRHLIRPAVRLGLTPNAVTGISVGLAVLAAVWFSVGTRPAQVAGAILLYLSFVLDCVDGQLARYTRAFSPLGAWLDATFDRVKEYAVYVGLAVGYAAGLDGHGSGGPDGIWMLAVSALILQALRHMIDFSYAGSRADANRVGTAWARTAGSLSASADTARRTAPMSSPRERGAGGAESAGHAGTATGRRTAGTSLGGGVVGLSRRLERVSFTRWLKKIIVLPIGERMALIAVTAAFFNAWVTFVALLAWGGVAVLYTLAGRVGRSLSG</sequence>
<accession>A0ABT9QIC1</accession>
<evidence type="ECO:0000256" key="3">
    <source>
        <dbReference type="SAM" id="MobiDB-lite"/>
    </source>
</evidence>
<comment type="similarity">
    <text evidence="2">Belongs to the CDP-alcohol phosphatidyltransferase class-I family.</text>
</comment>
<keyword evidence="6" id="KW-1185">Reference proteome</keyword>
<gene>
    <name evidence="5" type="ORF">J2853_005708</name>
</gene>
<keyword evidence="4" id="KW-0472">Membrane</keyword>
<name>A0ABT9QIC1_9ACTN</name>
<feature type="compositionally biased region" description="Low complexity" evidence="3">
    <location>
        <begin position="446"/>
        <end position="462"/>
    </location>
</feature>
<feature type="transmembrane region" description="Helical" evidence="4">
    <location>
        <begin position="281"/>
        <end position="303"/>
    </location>
</feature>
<dbReference type="EMBL" id="JAUSQU010000001">
    <property type="protein sequence ID" value="MDP9846497.1"/>
    <property type="molecule type" value="Genomic_DNA"/>
</dbReference>
<dbReference type="PROSITE" id="PS00379">
    <property type="entry name" value="CDP_ALCOHOL_P_TRANSF"/>
    <property type="match status" value="1"/>
</dbReference>
<feature type="transmembrane region" description="Helical" evidence="4">
    <location>
        <begin position="510"/>
        <end position="529"/>
    </location>
</feature>
<evidence type="ECO:0000256" key="4">
    <source>
        <dbReference type="SAM" id="Phobius"/>
    </source>
</evidence>
<evidence type="ECO:0000313" key="6">
    <source>
        <dbReference type="Proteomes" id="UP001225356"/>
    </source>
</evidence>
<reference evidence="5 6" key="1">
    <citation type="submission" date="2023-07" db="EMBL/GenBank/DDBJ databases">
        <title>Sequencing the genomes of 1000 actinobacteria strains.</title>
        <authorList>
            <person name="Klenk H.-P."/>
        </authorList>
    </citation>
    <scope>NUCLEOTIDE SEQUENCE [LARGE SCALE GENOMIC DNA]</scope>
    <source>
        <strain evidence="5 6">DSM 46740</strain>
    </source>
</reference>
<organism evidence="5 6">
    <name type="scientific">Streptosporangium lutulentum</name>
    <dbReference type="NCBI Taxonomy" id="1461250"/>
    <lineage>
        <taxon>Bacteria</taxon>
        <taxon>Bacillati</taxon>
        <taxon>Actinomycetota</taxon>
        <taxon>Actinomycetes</taxon>
        <taxon>Streptosporangiales</taxon>
        <taxon>Streptosporangiaceae</taxon>
        <taxon>Streptosporangium</taxon>
    </lineage>
</organism>
<dbReference type="InterPro" id="IPR043130">
    <property type="entry name" value="CDP-OH_PTrfase_TM_dom"/>
</dbReference>
<protein>
    <submittedName>
        <fullName evidence="5">Phosphatidylglycerophosphate synthase</fullName>
    </submittedName>
</protein>
<keyword evidence="4" id="KW-1133">Transmembrane helix</keyword>
<keyword evidence="4" id="KW-0812">Transmembrane</keyword>
<proteinExistence type="inferred from homology"/>
<dbReference type="InterPro" id="IPR000462">
    <property type="entry name" value="CDP-OH_P_trans"/>
</dbReference>
<dbReference type="Proteomes" id="UP001225356">
    <property type="component" value="Unassembled WGS sequence"/>
</dbReference>
<evidence type="ECO:0000256" key="1">
    <source>
        <dbReference type="ARBA" id="ARBA00022679"/>
    </source>
</evidence>
<dbReference type="RefSeq" id="WP_307563027.1">
    <property type="nucleotide sequence ID" value="NZ_JAUSQU010000001.1"/>
</dbReference>
<evidence type="ECO:0000256" key="2">
    <source>
        <dbReference type="RuleBase" id="RU003750"/>
    </source>
</evidence>
<feature type="region of interest" description="Disordered" evidence="3">
    <location>
        <begin position="425"/>
        <end position="462"/>
    </location>
</feature>